<evidence type="ECO:0000313" key="1">
    <source>
        <dbReference type="EMBL" id="TKR88506.1"/>
    </source>
</evidence>
<reference evidence="1 2" key="2">
    <citation type="journal article" date="2019" name="G3 (Bethesda)">
        <title>Hybrid Assembly of the Genome of the Entomopathogenic Nematode Steinernema carpocapsae Identifies the X-Chromosome.</title>
        <authorList>
            <person name="Serra L."/>
            <person name="Macchietto M."/>
            <person name="Macias-Munoz A."/>
            <person name="McGill C.J."/>
            <person name="Rodriguez I.M."/>
            <person name="Rodriguez B."/>
            <person name="Murad R."/>
            <person name="Mortazavi A."/>
        </authorList>
    </citation>
    <scope>NUCLEOTIDE SEQUENCE [LARGE SCALE GENOMIC DNA]</scope>
    <source>
        <strain evidence="1 2">ALL</strain>
    </source>
</reference>
<comment type="caution">
    <text evidence="1">The sequence shown here is derived from an EMBL/GenBank/DDBJ whole genome shotgun (WGS) entry which is preliminary data.</text>
</comment>
<evidence type="ECO:0000313" key="2">
    <source>
        <dbReference type="Proteomes" id="UP000298663"/>
    </source>
</evidence>
<protein>
    <submittedName>
        <fullName evidence="1">Uncharacterized protein</fullName>
    </submittedName>
</protein>
<accession>A0A4U5NY59</accession>
<dbReference type="EMBL" id="AZBU02000003">
    <property type="protein sequence ID" value="TKR88506.1"/>
    <property type="molecule type" value="Genomic_DNA"/>
</dbReference>
<proteinExistence type="predicted"/>
<reference evidence="1 2" key="1">
    <citation type="journal article" date="2015" name="Genome Biol.">
        <title>Comparative genomics of Steinernema reveals deeply conserved gene regulatory networks.</title>
        <authorList>
            <person name="Dillman A.R."/>
            <person name="Macchietto M."/>
            <person name="Porter C.F."/>
            <person name="Rogers A."/>
            <person name="Williams B."/>
            <person name="Antoshechkin I."/>
            <person name="Lee M.M."/>
            <person name="Goodwin Z."/>
            <person name="Lu X."/>
            <person name="Lewis E.E."/>
            <person name="Goodrich-Blair H."/>
            <person name="Stock S.P."/>
            <person name="Adams B.J."/>
            <person name="Sternberg P.W."/>
            <person name="Mortazavi A."/>
        </authorList>
    </citation>
    <scope>NUCLEOTIDE SEQUENCE [LARGE SCALE GENOMIC DNA]</scope>
    <source>
        <strain evidence="1 2">ALL</strain>
    </source>
</reference>
<keyword evidence="2" id="KW-1185">Reference proteome</keyword>
<gene>
    <name evidence="1" type="ORF">L596_012736</name>
</gene>
<name>A0A4U5NY59_STECR</name>
<organism evidence="1 2">
    <name type="scientific">Steinernema carpocapsae</name>
    <name type="common">Entomopathogenic nematode</name>
    <dbReference type="NCBI Taxonomy" id="34508"/>
    <lineage>
        <taxon>Eukaryota</taxon>
        <taxon>Metazoa</taxon>
        <taxon>Ecdysozoa</taxon>
        <taxon>Nematoda</taxon>
        <taxon>Chromadorea</taxon>
        <taxon>Rhabditida</taxon>
        <taxon>Tylenchina</taxon>
        <taxon>Panagrolaimomorpha</taxon>
        <taxon>Strongyloidoidea</taxon>
        <taxon>Steinernematidae</taxon>
        <taxon>Steinernema</taxon>
    </lineage>
</organism>
<dbReference type="AlphaFoldDB" id="A0A4U5NY59"/>
<dbReference type="Proteomes" id="UP000298663">
    <property type="component" value="Unassembled WGS sequence"/>
</dbReference>
<sequence>MSKPSFDDESGAISTSTSISGLSGAEFHSAIRPSISFRRAAVSAPLLWPASRLQPASAVVIISGRRGDRDDDVNKKCAAAKSTERHFGTPKASFASPLSSLSCLKPPTLRGGGSSSCFGSVINNSFLLFSTFCLLRCTGILFSSMCSSHWTSKR</sequence>